<accession>A0AAV9HZU3</accession>
<organism evidence="1 2">
    <name type="scientific">Cladorrhinum samala</name>
    <dbReference type="NCBI Taxonomy" id="585594"/>
    <lineage>
        <taxon>Eukaryota</taxon>
        <taxon>Fungi</taxon>
        <taxon>Dikarya</taxon>
        <taxon>Ascomycota</taxon>
        <taxon>Pezizomycotina</taxon>
        <taxon>Sordariomycetes</taxon>
        <taxon>Sordariomycetidae</taxon>
        <taxon>Sordariales</taxon>
        <taxon>Podosporaceae</taxon>
        <taxon>Cladorrhinum</taxon>
    </lineage>
</organism>
<reference evidence="1" key="1">
    <citation type="journal article" date="2023" name="Mol. Phylogenet. Evol.">
        <title>Genome-scale phylogeny and comparative genomics of the fungal order Sordariales.</title>
        <authorList>
            <person name="Hensen N."/>
            <person name="Bonometti L."/>
            <person name="Westerberg I."/>
            <person name="Brannstrom I.O."/>
            <person name="Guillou S."/>
            <person name="Cros-Aarteil S."/>
            <person name="Calhoun S."/>
            <person name="Haridas S."/>
            <person name="Kuo A."/>
            <person name="Mondo S."/>
            <person name="Pangilinan J."/>
            <person name="Riley R."/>
            <person name="LaButti K."/>
            <person name="Andreopoulos B."/>
            <person name="Lipzen A."/>
            <person name="Chen C."/>
            <person name="Yan M."/>
            <person name="Daum C."/>
            <person name="Ng V."/>
            <person name="Clum A."/>
            <person name="Steindorff A."/>
            <person name="Ohm R.A."/>
            <person name="Martin F."/>
            <person name="Silar P."/>
            <person name="Natvig D.O."/>
            <person name="Lalanne C."/>
            <person name="Gautier V."/>
            <person name="Ament-Velasquez S.L."/>
            <person name="Kruys A."/>
            <person name="Hutchinson M.I."/>
            <person name="Powell A.J."/>
            <person name="Barry K."/>
            <person name="Miller A.N."/>
            <person name="Grigoriev I.V."/>
            <person name="Debuchy R."/>
            <person name="Gladieux P."/>
            <person name="Hiltunen Thoren M."/>
            <person name="Johannesson H."/>
        </authorList>
    </citation>
    <scope>NUCLEOTIDE SEQUENCE</scope>
    <source>
        <strain evidence="1">PSN324</strain>
    </source>
</reference>
<keyword evidence="2" id="KW-1185">Reference proteome</keyword>
<dbReference type="Proteomes" id="UP001321749">
    <property type="component" value="Unassembled WGS sequence"/>
</dbReference>
<sequence length="208" mass="23857">MGSTTILCGFRVSVIALDNFLRANGVYETYGKPPFLKEHPDKDPISILLYNKLVGFAGDASMIDKNDYRVAIPHVQGYQTSRVAYVTYAWQVVWAHREIDLEKLPAEPPEAFEQLRNEIMSFGEGLDDEERIPDDGKLGLYAVHTYEIRGSFTPQELIDRHKVPQYCDQCEATFEPSENPYRSVWVNRQEHRIEVHGSKQGYDDMPEA</sequence>
<protein>
    <submittedName>
        <fullName evidence="1">Uncharacterized protein</fullName>
    </submittedName>
</protein>
<dbReference type="EMBL" id="MU864939">
    <property type="protein sequence ID" value="KAK4465440.1"/>
    <property type="molecule type" value="Genomic_DNA"/>
</dbReference>
<name>A0AAV9HZU3_9PEZI</name>
<proteinExistence type="predicted"/>
<dbReference type="AlphaFoldDB" id="A0AAV9HZU3"/>
<gene>
    <name evidence="1" type="ORF">QBC42DRAFT_12893</name>
</gene>
<evidence type="ECO:0000313" key="1">
    <source>
        <dbReference type="EMBL" id="KAK4465440.1"/>
    </source>
</evidence>
<evidence type="ECO:0000313" key="2">
    <source>
        <dbReference type="Proteomes" id="UP001321749"/>
    </source>
</evidence>
<reference evidence="1" key="2">
    <citation type="submission" date="2023-06" db="EMBL/GenBank/DDBJ databases">
        <authorList>
            <consortium name="Lawrence Berkeley National Laboratory"/>
            <person name="Mondo S.J."/>
            <person name="Hensen N."/>
            <person name="Bonometti L."/>
            <person name="Westerberg I."/>
            <person name="Brannstrom I.O."/>
            <person name="Guillou S."/>
            <person name="Cros-Aarteil S."/>
            <person name="Calhoun S."/>
            <person name="Haridas S."/>
            <person name="Kuo A."/>
            <person name="Pangilinan J."/>
            <person name="Riley R."/>
            <person name="Labutti K."/>
            <person name="Andreopoulos B."/>
            <person name="Lipzen A."/>
            <person name="Chen C."/>
            <person name="Yanf M."/>
            <person name="Daum C."/>
            <person name="Ng V."/>
            <person name="Clum A."/>
            <person name="Steindorff A."/>
            <person name="Ohm R."/>
            <person name="Martin F."/>
            <person name="Silar P."/>
            <person name="Natvig D."/>
            <person name="Lalanne C."/>
            <person name="Gautier V."/>
            <person name="Ament-Velasquez S.L."/>
            <person name="Kruys A."/>
            <person name="Hutchinson M.I."/>
            <person name="Powell A.J."/>
            <person name="Barry K."/>
            <person name="Miller A.N."/>
            <person name="Grigoriev I.V."/>
            <person name="Debuchy R."/>
            <person name="Gladieux P."/>
            <person name="Thoren M.H."/>
            <person name="Johannesson H."/>
        </authorList>
    </citation>
    <scope>NUCLEOTIDE SEQUENCE</scope>
    <source>
        <strain evidence="1">PSN324</strain>
    </source>
</reference>
<comment type="caution">
    <text evidence="1">The sequence shown here is derived from an EMBL/GenBank/DDBJ whole genome shotgun (WGS) entry which is preliminary data.</text>
</comment>